<sequence length="403" mass="43921">MVLIIDPQIAGISGDMLLSALVDLGAKKSKIIEGVKVSQNFLHHSKIEKIDFKKTDKHGVNATTLVLKLDEHSHERKGIEIQNCITKTAQKIGLSERASKFAKNSIETLISAESKIHGVPKDSVHFHEASSIDTVIDIIGVAIALDDLKCFDHDIITMPVAVGNGTISFSHGVASNPASAILGIFAKSGIIISGNDSQDELTTPTGAAMLVNLTDRCVEHYPLMKIDSVGYGAGQKNFESFSNVLKMVLGEKSSLKSDSVSILETNVDDVSGEVLAHVIDKIMSSGAKDISVIPTLTKKGRPSHMISVICDHKNVDNLIQVLISETGTLGVRIRSSERFIVPRKIIPLKIKIHSKDFIVRCKTASKHQFKVEYDDIKSISEKLSISFKQTEELIKAEVKKQLK</sequence>
<dbReference type="STRING" id="1603555.SU86_004255"/>
<dbReference type="KEGG" id="tah:SU86_004255"/>
<evidence type="ECO:0000313" key="2">
    <source>
        <dbReference type="EMBL" id="AJZ76635.1"/>
    </source>
</evidence>
<organism evidence="2 3">
    <name type="scientific">Candidatus Nitrosotenuis cloacae</name>
    <dbReference type="NCBI Taxonomy" id="1603555"/>
    <lineage>
        <taxon>Archaea</taxon>
        <taxon>Nitrososphaerota</taxon>
        <taxon>Candidatus Nitrosotenuis</taxon>
    </lineage>
</organism>
<dbReference type="PANTHER" id="PTHR36566:SF1">
    <property type="entry name" value="PYRIDINIUM-3,5-BISTHIOCARBOXYLIC ACID MONONUCLEOTIDE NICKEL INSERTION PROTEIN"/>
    <property type="match status" value="1"/>
</dbReference>
<dbReference type="Proteomes" id="UP000266745">
    <property type="component" value="Chromosome"/>
</dbReference>
<protein>
    <recommendedName>
        <fullName evidence="4">Nickel pincer cofactor biosynthesis protein LarC</fullName>
    </recommendedName>
</protein>
<dbReference type="Pfam" id="PF01969">
    <property type="entry name" value="Ni_insertion"/>
    <property type="match status" value="1"/>
</dbReference>
<dbReference type="RefSeq" id="WP_048189365.1">
    <property type="nucleotide sequence ID" value="NZ_CP011097.1"/>
</dbReference>
<evidence type="ECO:0008006" key="4">
    <source>
        <dbReference type="Google" id="ProtNLM"/>
    </source>
</evidence>
<proteinExistence type="predicted"/>
<reference evidence="2 3" key="1">
    <citation type="journal article" date="2016" name="Sci. Rep.">
        <title>A novel ammonia-oxidizing archaeon from wastewater treatment plant: Its enrichment, physiological and genomic characteristics.</title>
        <authorList>
            <person name="Li Y."/>
            <person name="Ding K."/>
            <person name="Wen X."/>
            <person name="Zhang B."/>
            <person name="Shen B."/>
            <person name="Yang Y."/>
        </authorList>
    </citation>
    <scope>NUCLEOTIDE SEQUENCE [LARGE SCALE GENOMIC DNA]</scope>
    <source>
        <strain evidence="2 3">SAT1</strain>
    </source>
</reference>
<keyword evidence="3" id="KW-1185">Reference proteome</keyword>
<dbReference type="PANTHER" id="PTHR36566">
    <property type="entry name" value="NICKEL INSERTION PROTEIN-RELATED"/>
    <property type="match status" value="1"/>
</dbReference>
<dbReference type="AlphaFoldDB" id="A0A3G1B6B0"/>
<name>A0A3G1B6B0_9ARCH</name>
<evidence type="ECO:0000256" key="1">
    <source>
        <dbReference type="ARBA" id="ARBA00022596"/>
    </source>
</evidence>
<dbReference type="EMBL" id="CP011097">
    <property type="protein sequence ID" value="AJZ76635.1"/>
    <property type="molecule type" value="Genomic_DNA"/>
</dbReference>
<accession>A0A3G1B6B0</accession>
<keyword evidence="1" id="KW-0533">Nickel</keyword>
<dbReference type="NCBIfam" id="TIGR00299">
    <property type="entry name" value="nickel pincer cofactor biosynthesis protein LarC"/>
    <property type="match status" value="1"/>
</dbReference>
<dbReference type="Gene3D" id="3.30.70.1380">
    <property type="entry name" value="Transcriptional regulatory protein pf0864 domain like"/>
    <property type="match status" value="1"/>
</dbReference>
<dbReference type="OrthoDB" id="10691at2157"/>
<dbReference type="InterPro" id="IPR002822">
    <property type="entry name" value="Ni_insertion"/>
</dbReference>
<evidence type="ECO:0000313" key="3">
    <source>
        <dbReference type="Proteomes" id="UP000266745"/>
    </source>
</evidence>
<gene>
    <name evidence="2" type="ORF">SU86_004255</name>
</gene>
<dbReference type="GeneID" id="24875607"/>